<dbReference type="FunFam" id="2.60.40.1120:FF:000003">
    <property type="entry name" value="Outer membrane protein Omp121"/>
    <property type="match status" value="1"/>
</dbReference>
<dbReference type="Proteomes" id="UP000284772">
    <property type="component" value="Unassembled WGS sequence"/>
</dbReference>
<gene>
    <name evidence="10" type="ORF">DWX27_11150</name>
    <name evidence="11" type="ORF">DWZ95_06320</name>
</gene>
<dbReference type="GO" id="GO:0009279">
    <property type="term" value="C:cell outer membrane"/>
    <property type="evidence" value="ECO:0007669"/>
    <property type="project" value="UniProtKB-SubCell"/>
</dbReference>
<dbReference type="Gene3D" id="2.40.170.20">
    <property type="entry name" value="TonB-dependent receptor, beta-barrel domain"/>
    <property type="match status" value="1"/>
</dbReference>
<keyword evidence="3 8" id="KW-1134">Transmembrane beta strand</keyword>
<protein>
    <submittedName>
        <fullName evidence="11">TonB-dependent receptor</fullName>
    </submittedName>
</protein>
<evidence type="ECO:0000313" key="13">
    <source>
        <dbReference type="Proteomes" id="UP000285013"/>
    </source>
</evidence>
<comment type="caution">
    <text evidence="11">The sequence shown here is derived from an EMBL/GenBank/DDBJ whole genome shotgun (WGS) entry which is preliminary data.</text>
</comment>
<evidence type="ECO:0000256" key="5">
    <source>
        <dbReference type="ARBA" id="ARBA00022729"/>
    </source>
</evidence>
<dbReference type="PANTHER" id="PTHR30069">
    <property type="entry name" value="TONB-DEPENDENT OUTER MEMBRANE RECEPTOR"/>
    <property type="match status" value="1"/>
</dbReference>
<reference evidence="12 13" key="1">
    <citation type="submission" date="2018-08" db="EMBL/GenBank/DDBJ databases">
        <title>A genome reference for cultivated species of the human gut microbiota.</title>
        <authorList>
            <person name="Zou Y."/>
            <person name="Xue W."/>
            <person name="Luo G."/>
        </authorList>
    </citation>
    <scope>NUCLEOTIDE SEQUENCE [LARGE SCALE GENOMIC DNA]</scope>
    <source>
        <strain evidence="10 12">AF19-10AC</strain>
        <strain evidence="11 13">AF36-16BH</strain>
    </source>
</reference>
<sequence>MKNNFKSEIMKHMKNKSNFVKVSKYTCWCMLMMFLMVLTPMRAQTSRSISGQVVDELGEAIIGANVTVVGNKSLGTITDIDGNFTLTVPQGTTLEVSYIGYVNKKVVVDNKISYKITLKEDAEQLDEVVVVGYGTQKRVNLTGAVSAITNEELVATKSQNAQNMLTGKVPGVRVIQKTSEPGEFTNQFDIRGFGSPLIVVDGVPRGNLQRMDPNEIESISVLKDASAAIYGVRAANGVVLITTKKGEKNKPKIEYNMYYGIQTPAEMLEPVGAVDRMRLFNEKSMRNLTNPQLTYSDEQIEEYLNGTLKSTDWYDAVIRNSAPQQQHNVSLSGGSEKTDYYVNFGYTDQEGFFKSKAMDYNRYNLRANLNAEVAKNLKASIKINGIIDSKQRQYLSTWEVYKALWRASPNEKLYANDNPEYFQKMSSDQLNLLAATDPDVSGYNKTTNKIFQSTMELEYAVPFVKGLKVKGMFSYDTSIADNTIYKKEYNEYTYSEATDTYTAYAMQSPTNLERYYGNSWTTLWQASVSYENTFASSHNVSGLLLFEEAHSVGDNIRAARDFSIPLPYLFAGNSANQLGTANANGLTESASQALVGRFNYDYKGRYLLEFAFRYDGSSKFPSHSRWGFFPSASVGWRMSEESFIKDKLPFINNLKLRGSYGKMGDDSVADYQFISGYDYPNTNGDRYNKTPKGYFFNGSFMNSLGFRAVANPNITWYTVKTLNVGIDADLWNGLLGVSFDLFQRDRDNLMANRIATIPGTFGAAMPKENLESDRTKGFEVELRHRNRVGQVNYSVSGNIAITRSMWRYKERTPSGNSYDNWRNNLTNRYNDIWFGYGADGRYTSWEQIANSHIFAGNATLPGDYVYEDWNGDGTIDDMDRYPIATTTNSTAANFQDKKNYPLMNFGLTLSAQWKGFDVNMTFQGAAMSYVSYGEQLSAPLQFNGNALDMFLDRWRPVDPKQDPYDPSCQWISGYYSYGGTTPDLNSEFSIQKGTYLRLKTAEIGYTLPKNCLSFIGIKNLRIYMNGYNLFTITGVKGVDPERPAELYGYMYPLNRTYNFGASVTF</sequence>
<comment type="subcellular location">
    <subcellularLocation>
        <location evidence="1 8">Cell outer membrane</location>
        <topology evidence="1 8">Multi-pass membrane protein</topology>
    </subcellularLocation>
</comment>
<keyword evidence="11" id="KW-0675">Receptor</keyword>
<evidence type="ECO:0000256" key="8">
    <source>
        <dbReference type="PROSITE-ProRule" id="PRU01360"/>
    </source>
</evidence>
<dbReference type="EMBL" id="QRWT01000009">
    <property type="protein sequence ID" value="RGT52110.1"/>
    <property type="molecule type" value="Genomic_DNA"/>
</dbReference>
<dbReference type="Pfam" id="PF07715">
    <property type="entry name" value="Plug"/>
    <property type="match status" value="1"/>
</dbReference>
<evidence type="ECO:0000256" key="2">
    <source>
        <dbReference type="ARBA" id="ARBA00022448"/>
    </source>
</evidence>
<dbReference type="Pfam" id="PF13715">
    <property type="entry name" value="CarbopepD_reg_2"/>
    <property type="match status" value="1"/>
</dbReference>
<evidence type="ECO:0000256" key="3">
    <source>
        <dbReference type="ARBA" id="ARBA00022452"/>
    </source>
</evidence>
<evidence type="ECO:0000256" key="7">
    <source>
        <dbReference type="ARBA" id="ARBA00023237"/>
    </source>
</evidence>
<dbReference type="NCBIfam" id="TIGR04057">
    <property type="entry name" value="SusC_RagA_signa"/>
    <property type="match status" value="1"/>
</dbReference>
<dbReference type="Gene3D" id="2.170.130.10">
    <property type="entry name" value="TonB-dependent receptor, plug domain"/>
    <property type="match status" value="1"/>
</dbReference>
<evidence type="ECO:0000256" key="1">
    <source>
        <dbReference type="ARBA" id="ARBA00004571"/>
    </source>
</evidence>
<dbReference type="GO" id="GO:0044718">
    <property type="term" value="P:siderophore transmembrane transport"/>
    <property type="evidence" value="ECO:0007669"/>
    <property type="project" value="TreeGrafter"/>
</dbReference>
<accession>A0A412P932</accession>
<evidence type="ECO:0000256" key="6">
    <source>
        <dbReference type="ARBA" id="ARBA00023136"/>
    </source>
</evidence>
<dbReference type="Proteomes" id="UP000285013">
    <property type="component" value="Unassembled WGS sequence"/>
</dbReference>
<proteinExistence type="inferred from homology"/>
<dbReference type="InterPro" id="IPR037066">
    <property type="entry name" value="Plug_dom_sf"/>
</dbReference>
<keyword evidence="2 8" id="KW-0813">Transport</keyword>
<dbReference type="Gene3D" id="2.60.40.1120">
    <property type="entry name" value="Carboxypeptidase-like, regulatory domain"/>
    <property type="match status" value="1"/>
</dbReference>
<comment type="similarity">
    <text evidence="8">Belongs to the TonB-dependent receptor family.</text>
</comment>
<organism evidence="11 13">
    <name type="scientific">Bacteroides intestinalis</name>
    <dbReference type="NCBI Taxonomy" id="329854"/>
    <lineage>
        <taxon>Bacteria</taxon>
        <taxon>Pseudomonadati</taxon>
        <taxon>Bacteroidota</taxon>
        <taxon>Bacteroidia</taxon>
        <taxon>Bacteroidales</taxon>
        <taxon>Bacteroidaceae</taxon>
        <taxon>Bacteroides</taxon>
    </lineage>
</organism>
<keyword evidence="6 8" id="KW-0472">Membrane</keyword>
<dbReference type="InterPro" id="IPR036942">
    <property type="entry name" value="Beta-barrel_TonB_sf"/>
</dbReference>
<keyword evidence="4 8" id="KW-0812">Transmembrane</keyword>
<dbReference type="InterPro" id="IPR008969">
    <property type="entry name" value="CarboxyPept-like_regulatory"/>
</dbReference>
<dbReference type="SUPFAM" id="SSF56935">
    <property type="entry name" value="Porins"/>
    <property type="match status" value="1"/>
</dbReference>
<dbReference type="EMBL" id="QRPE01000004">
    <property type="protein sequence ID" value="RHL94794.1"/>
    <property type="molecule type" value="Genomic_DNA"/>
</dbReference>
<dbReference type="InterPro" id="IPR039426">
    <property type="entry name" value="TonB-dep_rcpt-like"/>
</dbReference>
<keyword evidence="5" id="KW-0732">Signal</keyword>
<dbReference type="InterPro" id="IPR012910">
    <property type="entry name" value="Plug_dom"/>
</dbReference>
<dbReference type="InterPro" id="IPR023996">
    <property type="entry name" value="TonB-dep_OMP_SusC/RagA"/>
</dbReference>
<dbReference type="InterPro" id="IPR023997">
    <property type="entry name" value="TonB-dep_OMP_SusC/RagA_CS"/>
</dbReference>
<dbReference type="GO" id="GO:0015344">
    <property type="term" value="F:siderophore uptake transmembrane transporter activity"/>
    <property type="evidence" value="ECO:0007669"/>
    <property type="project" value="TreeGrafter"/>
</dbReference>
<feature type="domain" description="TonB-dependent receptor plug" evidence="9">
    <location>
        <begin position="140"/>
        <end position="238"/>
    </location>
</feature>
<dbReference type="PROSITE" id="PS52016">
    <property type="entry name" value="TONB_DEPENDENT_REC_3"/>
    <property type="match status" value="1"/>
</dbReference>
<dbReference type="AlphaFoldDB" id="A0A412P932"/>
<dbReference type="SUPFAM" id="SSF49464">
    <property type="entry name" value="Carboxypeptidase regulatory domain-like"/>
    <property type="match status" value="1"/>
</dbReference>
<evidence type="ECO:0000313" key="10">
    <source>
        <dbReference type="EMBL" id="RGT52110.1"/>
    </source>
</evidence>
<dbReference type="NCBIfam" id="TIGR04056">
    <property type="entry name" value="OMP_RagA_SusC"/>
    <property type="match status" value="1"/>
</dbReference>
<dbReference type="PANTHER" id="PTHR30069:SF29">
    <property type="entry name" value="HEMOGLOBIN AND HEMOGLOBIN-HAPTOGLOBIN-BINDING PROTEIN 1-RELATED"/>
    <property type="match status" value="1"/>
</dbReference>
<evidence type="ECO:0000256" key="4">
    <source>
        <dbReference type="ARBA" id="ARBA00022692"/>
    </source>
</evidence>
<evidence type="ECO:0000313" key="11">
    <source>
        <dbReference type="EMBL" id="RHL94794.1"/>
    </source>
</evidence>
<evidence type="ECO:0000313" key="12">
    <source>
        <dbReference type="Proteomes" id="UP000284772"/>
    </source>
</evidence>
<name>A0A412P932_9BACE</name>
<evidence type="ECO:0000259" key="9">
    <source>
        <dbReference type="Pfam" id="PF07715"/>
    </source>
</evidence>
<keyword evidence="7 8" id="KW-0998">Cell outer membrane</keyword>
<dbReference type="FunFam" id="2.170.130.10:FF:000003">
    <property type="entry name" value="SusC/RagA family TonB-linked outer membrane protein"/>
    <property type="match status" value="1"/>
</dbReference>